<evidence type="ECO:0000256" key="1">
    <source>
        <dbReference type="SAM" id="MobiDB-lite"/>
    </source>
</evidence>
<accession>A0ABV5G7W1</accession>
<feature type="region of interest" description="Disordered" evidence="1">
    <location>
        <begin position="151"/>
        <end position="172"/>
    </location>
</feature>
<name>A0ABV5G7W1_9MICC</name>
<sequence length="172" mass="18229">MDGGSGAHVRQDCGELPGQFSPGRGGDPFQGPGRTVPGADGQREQLRHGGELAEDPRAAAIDLAGQQVVPEEEGHHGQGPHEHDADDRIQGTVDRERHASGHPQRGSSGRGDELLGPVVLDGEAGSRGIEFALERLVAEVEPSQLPYASRQHRLHDPAQGAPRGHDLLLVQQ</sequence>
<evidence type="ECO:0000313" key="2">
    <source>
        <dbReference type="EMBL" id="MFB9075046.1"/>
    </source>
</evidence>
<comment type="caution">
    <text evidence="2">The sequence shown here is derived from an EMBL/GenBank/DDBJ whole genome shotgun (WGS) entry which is preliminary data.</text>
</comment>
<proteinExistence type="predicted"/>
<organism evidence="2 3">
    <name type="scientific">Citricoccus parietis</name>
    <dbReference type="NCBI Taxonomy" id="592307"/>
    <lineage>
        <taxon>Bacteria</taxon>
        <taxon>Bacillati</taxon>
        <taxon>Actinomycetota</taxon>
        <taxon>Actinomycetes</taxon>
        <taxon>Micrococcales</taxon>
        <taxon>Micrococcaceae</taxon>
        <taxon>Citricoccus</taxon>
    </lineage>
</organism>
<dbReference type="Proteomes" id="UP001589575">
    <property type="component" value="Unassembled WGS sequence"/>
</dbReference>
<keyword evidence="3" id="KW-1185">Reference proteome</keyword>
<reference evidence="2 3" key="1">
    <citation type="submission" date="2024-09" db="EMBL/GenBank/DDBJ databases">
        <authorList>
            <person name="Sun Q."/>
            <person name="Mori K."/>
        </authorList>
    </citation>
    <scope>NUCLEOTIDE SEQUENCE [LARGE SCALE GENOMIC DNA]</scope>
    <source>
        <strain evidence="2 3">CCM 7609</strain>
    </source>
</reference>
<gene>
    <name evidence="2" type="ORF">ACFFX0_29240</name>
</gene>
<protein>
    <submittedName>
        <fullName evidence="2">Uncharacterized protein</fullName>
    </submittedName>
</protein>
<feature type="compositionally biased region" description="Basic and acidic residues" evidence="1">
    <location>
        <begin position="41"/>
        <end position="57"/>
    </location>
</feature>
<dbReference type="EMBL" id="JBHMFI010000008">
    <property type="protein sequence ID" value="MFB9075046.1"/>
    <property type="molecule type" value="Genomic_DNA"/>
</dbReference>
<feature type="compositionally biased region" description="Basic and acidic residues" evidence="1">
    <location>
        <begin position="72"/>
        <end position="99"/>
    </location>
</feature>
<feature type="region of interest" description="Disordered" evidence="1">
    <location>
        <begin position="1"/>
        <end position="119"/>
    </location>
</feature>
<evidence type="ECO:0000313" key="3">
    <source>
        <dbReference type="Proteomes" id="UP001589575"/>
    </source>
</evidence>